<comment type="caution">
    <text evidence="1">The sequence shown here is derived from an EMBL/GenBank/DDBJ whole genome shotgun (WGS) entry which is preliminary data.</text>
</comment>
<gene>
    <name evidence="1" type="ORF">CDAR_67841</name>
</gene>
<dbReference type="AlphaFoldDB" id="A0AAV4VS24"/>
<reference evidence="1 2" key="1">
    <citation type="submission" date="2021-06" db="EMBL/GenBank/DDBJ databases">
        <title>Caerostris darwini draft genome.</title>
        <authorList>
            <person name="Kono N."/>
            <person name="Arakawa K."/>
        </authorList>
    </citation>
    <scope>NUCLEOTIDE SEQUENCE [LARGE SCALE GENOMIC DNA]</scope>
</reference>
<name>A0AAV4VS24_9ARAC</name>
<sequence length="131" mass="14837">MFILTAYLNPSALKEETFAGKKTVGCLPGSFHALPYSFISHYSFQKDDVKDHITRMLLESGALLNAIPFQAPELQFLYLPSKFSCSLSSPGDIFLDMASYFPRKSGILERLHITIQCLKDKRMFCKWAAPH</sequence>
<evidence type="ECO:0000313" key="2">
    <source>
        <dbReference type="Proteomes" id="UP001054837"/>
    </source>
</evidence>
<accession>A0AAV4VS24</accession>
<dbReference type="Proteomes" id="UP001054837">
    <property type="component" value="Unassembled WGS sequence"/>
</dbReference>
<evidence type="ECO:0000313" key="1">
    <source>
        <dbReference type="EMBL" id="GIY73077.1"/>
    </source>
</evidence>
<proteinExistence type="predicted"/>
<organism evidence="1 2">
    <name type="scientific">Caerostris darwini</name>
    <dbReference type="NCBI Taxonomy" id="1538125"/>
    <lineage>
        <taxon>Eukaryota</taxon>
        <taxon>Metazoa</taxon>
        <taxon>Ecdysozoa</taxon>
        <taxon>Arthropoda</taxon>
        <taxon>Chelicerata</taxon>
        <taxon>Arachnida</taxon>
        <taxon>Araneae</taxon>
        <taxon>Araneomorphae</taxon>
        <taxon>Entelegynae</taxon>
        <taxon>Araneoidea</taxon>
        <taxon>Araneidae</taxon>
        <taxon>Caerostris</taxon>
    </lineage>
</organism>
<dbReference type="EMBL" id="BPLQ01013561">
    <property type="protein sequence ID" value="GIY73077.1"/>
    <property type="molecule type" value="Genomic_DNA"/>
</dbReference>
<keyword evidence="2" id="KW-1185">Reference proteome</keyword>
<protein>
    <submittedName>
        <fullName evidence="1">Uncharacterized protein</fullName>
    </submittedName>
</protein>